<dbReference type="InterPro" id="IPR006153">
    <property type="entry name" value="Cation/H_exchanger_TM"/>
</dbReference>
<feature type="transmembrane region" description="Helical" evidence="8">
    <location>
        <begin position="288"/>
        <end position="311"/>
    </location>
</feature>
<keyword evidence="7 8" id="KW-0472">Membrane</keyword>
<evidence type="ECO:0000256" key="4">
    <source>
        <dbReference type="ARBA" id="ARBA00022692"/>
    </source>
</evidence>
<evidence type="ECO:0000256" key="3">
    <source>
        <dbReference type="ARBA" id="ARBA00022449"/>
    </source>
</evidence>
<dbReference type="EMBL" id="DQVE01000055">
    <property type="protein sequence ID" value="HIP98762.1"/>
    <property type="molecule type" value="Genomic_DNA"/>
</dbReference>
<comment type="caution">
    <text evidence="10">The sequence shown here is derived from an EMBL/GenBank/DDBJ whole genome shotgun (WGS) entry which is preliminary data.</text>
</comment>
<reference evidence="10" key="1">
    <citation type="journal article" date="2020" name="ISME J.">
        <title>Gammaproteobacteria mediating utilization of methyl-, sulfur- and petroleum organic compounds in deep ocean hydrothermal plumes.</title>
        <authorList>
            <person name="Zhou Z."/>
            <person name="Liu Y."/>
            <person name="Pan J."/>
            <person name="Cron B.R."/>
            <person name="Toner B.M."/>
            <person name="Anantharaman K."/>
            <person name="Breier J.A."/>
            <person name="Dick G.J."/>
            <person name="Li M."/>
        </authorList>
    </citation>
    <scope>NUCLEOTIDE SEQUENCE</scope>
    <source>
        <strain evidence="10">SZUA-1501</strain>
    </source>
</reference>
<proteinExistence type="predicted"/>
<dbReference type="GO" id="GO:0015297">
    <property type="term" value="F:antiporter activity"/>
    <property type="evidence" value="ECO:0007669"/>
    <property type="project" value="UniProtKB-KW"/>
</dbReference>
<feature type="transmembrane region" description="Helical" evidence="8">
    <location>
        <begin position="139"/>
        <end position="158"/>
    </location>
</feature>
<feature type="transmembrane region" description="Helical" evidence="8">
    <location>
        <begin position="51"/>
        <end position="73"/>
    </location>
</feature>
<feature type="transmembrane region" description="Helical" evidence="8">
    <location>
        <begin position="323"/>
        <end position="343"/>
    </location>
</feature>
<feature type="transmembrane region" description="Helical" evidence="8">
    <location>
        <begin position="111"/>
        <end position="127"/>
    </location>
</feature>
<dbReference type="Pfam" id="PF00999">
    <property type="entry name" value="Na_H_Exchanger"/>
    <property type="match status" value="1"/>
</dbReference>
<keyword evidence="6" id="KW-0406">Ion transport</keyword>
<evidence type="ECO:0000256" key="8">
    <source>
        <dbReference type="SAM" id="Phobius"/>
    </source>
</evidence>
<dbReference type="Proteomes" id="UP000606463">
    <property type="component" value="Unassembled WGS sequence"/>
</dbReference>
<dbReference type="PANTHER" id="PTHR43562">
    <property type="entry name" value="NAPA-TYPE SODIUM/HYDROGEN ANTIPORTER"/>
    <property type="match status" value="1"/>
</dbReference>
<keyword evidence="4 8" id="KW-0812">Transmembrane</keyword>
<accession>A0A9D0YS70</accession>
<evidence type="ECO:0000256" key="6">
    <source>
        <dbReference type="ARBA" id="ARBA00023065"/>
    </source>
</evidence>
<keyword evidence="5 8" id="KW-1133">Transmembrane helix</keyword>
<dbReference type="PANTHER" id="PTHR43562:SF1">
    <property type="entry name" value="NA(+)_H(+) ANTIPORTER YJBQ-RELATED"/>
    <property type="match status" value="1"/>
</dbReference>
<feature type="transmembrane region" description="Helical" evidence="8">
    <location>
        <begin position="355"/>
        <end position="376"/>
    </location>
</feature>
<keyword evidence="3" id="KW-0050">Antiport</keyword>
<evidence type="ECO:0000256" key="2">
    <source>
        <dbReference type="ARBA" id="ARBA00022448"/>
    </source>
</evidence>
<evidence type="ECO:0000259" key="9">
    <source>
        <dbReference type="Pfam" id="PF00999"/>
    </source>
</evidence>
<dbReference type="InterPro" id="IPR038770">
    <property type="entry name" value="Na+/solute_symporter_sf"/>
</dbReference>
<evidence type="ECO:0000256" key="5">
    <source>
        <dbReference type="ARBA" id="ARBA00022989"/>
    </source>
</evidence>
<name>A0A9D0YS70_AQUAO</name>
<organism evidence="10 11">
    <name type="scientific">Aquifex aeolicus</name>
    <dbReference type="NCBI Taxonomy" id="63363"/>
    <lineage>
        <taxon>Bacteria</taxon>
        <taxon>Pseudomonadati</taxon>
        <taxon>Aquificota</taxon>
        <taxon>Aquificia</taxon>
        <taxon>Aquificales</taxon>
        <taxon>Aquificaceae</taxon>
        <taxon>Aquifex</taxon>
    </lineage>
</organism>
<feature type="transmembrane region" description="Helical" evidence="8">
    <location>
        <begin position="170"/>
        <end position="191"/>
    </location>
</feature>
<protein>
    <submittedName>
        <fullName evidence="10">Cation:proton antiporter</fullName>
    </submittedName>
</protein>
<dbReference type="GO" id="GO:0016020">
    <property type="term" value="C:membrane"/>
    <property type="evidence" value="ECO:0007669"/>
    <property type="project" value="UniProtKB-SubCell"/>
</dbReference>
<dbReference type="GO" id="GO:1902600">
    <property type="term" value="P:proton transmembrane transport"/>
    <property type="evidence" value="ECO:0007669"/>
    <property type="project" value="InterPro"/>
</dbReference>
<evidence type="ECO:0000256" key="7">
    <source>
        <dbReference type="ARBA" id="ARBA00023136"/>
    </source>
</evidence>
<evidence type="ECO:0000256" key="1">
    <source>
        <dbReference type="ARBA" id="ARBA00004141"/>
    </source>
</evidence>
<sequence length="383" mass="42342">MEKQIFSLILITLGVFVIPFLSPFLRIPVAVGELLYGMVLVPLMDKADLEVINFLSFLGFSLLMFLAGLEIDWNKLETLKAREKLVIALVVASNFLLAGLAVKVLKLSVEAVLILGALGIGLMLSVLRELKISPYFKQIVLITGSLGEVITLLGLTVYDLHLTFGWSSSFYLYLALIGLFGLFFVFLLKVINLLVWYYPTQVASLIAEETKAAVDIRASFALMLLFMAFTSFIHVEPILGAFIAGTLLGFIFREKKQFEAKLSSFGYGFLIPFFFVQVGFSFDFSSLSVLFLQLSVVILVAIFVIKVLSSAWFKLLGFSTKEILLAGLLFSFPFTVLIAIGKILHEKGVWDSSNFALIVLITVISSILFPVAVKFLSSKESSA</sequence>
<feature type="transmembrane region" description="Helical" evidence="8">
    <location>
        <begin position="264"/>
        <end position="282"/>
    </location>
</feature>
<feature type="domain" description="Cation/H+ exchanger transmembrane" evidence="9">
    <location>
        <begin position="15"/>
        <end position="376"/>
    </location>
</feature>
<dbReference type="AlphaFoldDB" id="A0A9D0YS70"/>
<feature type="transmembrane region" description="Helical" evidence="8">
    <location>
        <begin position="85"/>
        <end position="105"/>
    </location>
</feature>
<dbReference type="Gene3D" id="1.20.1530.20">
    <property type="match status" value="1"/>
</dbReference>
<feature type="transmembrane region" description="Helical" evidence="8">
    <location>
        <begin position="212"/>
        <end position="229"/>
    </location>
</feature>
<feature type="transmembrane region" description="Helical" evidence="8">
    <location>
        <begin position="235"/>
        <end position="252"/>
    </location>
</feature>
<feature type="transmembrane region" description="Helical" evidence="8">
    <location>
        <begin position="7"/>
        <end position="31"/>
    </location>
</feature>
<comment type="subcellular location">
    <subcellularLocation>
        <location evidence="1">Membrane</location>
        <topology evidence="1">Multi-pass membrane protein</topology>
    </subcellularLocation>
</comment>
<evidence type="ECO:0000313" key="11">
    <source>
        <dbReference type="Proteomes" id="UP000606463"/>
    </source>
</evidence>
<evidence type="ECO:0000313" key="10">
    <source>
        <dbReference type="EMBL" id="HIP98762.1"/>
    </source>
</evidence>
<keyword evidence="2" id="KW-0813">Transport</keyword>
<gene>
    <name evidence="10" type="ORF">EYH37_05330</name>
</gene>